<gene>
    <name evidence="7" type="ORF">KHB02_002150</name>
    <name evidence="6" type="ORF">KHB02_29785</name>
</gene>
<dbReference type="GO" id="GO:0003700">
    <property type="term" value="F:DNA-binding transcription factor activity"/>
    <property type="evidence" value="ECO:0007669"/>
    <property type="project" value="InterPro"/>
</dbReference>
<comment type="caution">
    <text evidence="6">The sequence shown here is derived from an EMBL/GenBank/DDBJ whole genome shotgun (WGS) entry which is preliminary data.</text>
</comment>
<evidence type="ECO:0000313" key="7">
    <source>
        <dbReference type="EMBL" id="MCH6264331.1"/>
    </source>
</evidence>
<evidence type="ECO:0000313" key="8">
    <source>
        <dbReference type="Proteomes" id="UP000677265"/>
    </source>
</evidence>
<evidence type="ECO:0000256" key="4">
    <source>
        <dbReference type="ARBA" id="ARBA00023163"/>
    </source>
</evidence>
<dbReference type="EMBL" id="JAGYPE010000006">
    <property type="protein sequence ID" value="MBS4185580.1"/>
    <property type="molecule type" value="Genomic_DNA"/>
</dbReference>
<comment type="similarity">
    <text evidence="1">Belongs to the LysR transcriptional regulatory family.</text>
</comment>
<dbReference type="Pfam" id="PF00126">
    <property type="entry name" value="HTH_1"/>
    <property type="match status" value="1"/>
</dbReference>
<keyword evidence="3" id="KW-0238">DNA-binding</keyword>
<dbReference type="PROSITE" id="PS50931">
    <property type="entry name" value="HTH_LYSR"/>
    <property type="match status" value="1"/>
</dbReference>
<keyword evidence="4" id="KW-0804">Transcription</keyword>
<feature type="domain" description="HTH lysR-type" evidence="5">
    <location>
        <begin position="1"/>
        <end position="58"/>
    </location>
</feature>
<dbReference type="PANTHER" id="PTHR30126:SF40">
    <property type="entry name" value="HTH-TYPE TRANSCRIPTIONAL REGULATOR GLTR"/>
    <property type="match status" value="1"/>
</dbReference>
<evidence type="ECO:0000256" key="1">
    <source>
        <dbReference type="ARBA" id="ARBA00009437"/>
    </source>
</evidence>
<dbReference type="AlphaFoldDB" id="A0A942T3C6"/>
<dbReference type="CDD" id="cd05466">
    <property type="entry name" value="PBP2_LTTR_substrate"/>
    <property type="match status" value="1"/>
</dbReference>
<accession>A0A942T3C6</accession>
<dbReference type="SUPFAM" id="SSF53850">
    <property type="entry name" value="Periplasmic binding protein-like II"/>
    <property type="match status" value="1"/>
</dbReference>
<dbReference type="GO" id="GO:0000976">
    <property type="term" value="F:transcription cis-regulatory region binding"/>
    <property type="evidence" value="ECO:0007669"/>
    <property type="project" value="TreeGrafter"/>
</dbReference>
<reference evidence="6" key="1">
    <citation type="submission" date="2021-05" db="EMBL/GenBank/DDBJ databases">
        <title>Novel Bacillus species.</title>
        <authorList>
            <person name="Liu G."/>
        </authorList>
    </citation>
    <scope>NUCLEOTIDE SEQUENCE</scope>
    <source>
        <strain evidence="6 8">FJAT-50051</strain>
    </source>
</reference>
<dbReference type="PRINTS" id="PR00039">
    <property type="entry name" value="HTHLYSR"/>
</dbReference>
<dbReference type="Pfam" id="PF03466">
    <property type="entry name" value="LysR_substrate"/>
    <property type="match status" value="1"/>
</dbReference>
<name>A0A942T3C6_9BACI</name>
<dbReference type="EMBL" id="JAGYPE020000002">
    <property type="protein sequence ID" value="MCH6264331.1"/>
    <property type="molecule type" value="Genomic_DNA"/>
</dbReference>
<dbReference type="FunFam" id="1.10.10.10:FF:000001">
    <property type="entry name" value="LysR family transcriptional regulator"/>
    <property type="match status" value="1"/>
</dbReference>
<dbReference type="InterPro" id="IPR036390">
    <property type="entry name" value="WH_DNA-bd_sf"/>
</dbReference>
<dbReference type="PANTHER" id="PTHR30126">
    <property type="entry name" value="HTH-TYPE TRANSCRIPTIONAL REGULATOR"/>
    <property type="match status" value="1"/>
</dbReference>
<evidence type="ECO:0000313" key="6">
    <source>
        <dbReference type="EMBL" id="MBS4185580.1"/>
    </source>
</evidence>
<dbReference type="Gene3D" id="1.10.10.10">
    <property type="entry name" value="Winged helix-like DNA-binding domain superfamily/Winged helix DNA-binding domain"/>
    <property type="match status" value="1"/>
</dbReference>
<keyword evidence="8" id="KW-1185">Reference proteome</keyword>
<protein>
    <submittedName>
        <fullName evidence="6">LysR family transcriptional regulator</fullName>
    </submittedName>
</protein>
<keyword evidence="2" id="KW-0805">Transcription regulation</keyword>
<dbReference type="InterPro" id="IPR005119">
    <property type="entry name" value="LysR_subst-bd"/>
</dbReference>
<sequence>MRIEQLMYVVEIAKTGSLSAAAERLHVAQPSISHSISSLEQELGVKIFKRSKNGALPTESGKAVILKAQEILNKVEELQETVNIEHSLLKGRLSIASIAGVSTSVLPRALVIFKKKYPGIELELIEDDTRTIKQLVIDGKTDIGLSIADDVDSKLLSGHLFTTKSIACVGKHSTFARHNEISIKEILKHPVICSSDSLRNVLKKHGTPNYLIKSKNLEAAKHIIAQGMAIGFYTEMSLKVDPYVHTGEIIPLDISDEKIEVNYCYIQLKTHRSIASQEFIKILKEQISYFQRL</sequence>
<dbReference type="InterPro" id="IPR000847">
    <property type="entry name" value="LysR_HTH_N"/>
</dbReference>
<evidence type="ECO:0000259" key="5">
    <source>
        <dbReference type="PROSITE" id="PS50931"/>
    </source>
</evidence>
<evidence type="ECO:0000256" key="3">
    <source>
        <dbReference type="ARBA" id="ARBA00023125"/>
    </source>
</evidence>
<proteinExistence type="inferred from homology"/>
<dbReference type="SUPFAM" id="SSF46785">
    <property type="entry name" value="Winged helix' DNA-binding domain"/>
    <property type="match status" value="1"/>
</dbReference>
<dbReference type="Gene3D" id="3.40.190.290">
    <property type="match status" value="1"/>
</dbReference>
<dbReference type="RefSeq" id="WP_213145428.1">
    <property type="nucleotide sequence ID" value="NZ_JAGYPE020000002.1"/>
</dbReference>
<dbReference type="InterPro" id="IPR036388">
    <property type="entry name" value="WH-like_DNA-bd_sf"/>
</dbReference>
<evidence type="ECO:0000256" key="2">
    <source>
        <dbReference type="ARBA" id="ARBA00023015"/>
    </source>
</evidence>
<dbReference type="Proteomes" id="UP000677265">
    <property type="component" value="Unassembled WGS sequence"/>
</dbReference>
<organism evidence="6">
    <name type="scientific">Neobacillus citreus</name>
    <dbReference type="NCBI Taxonomy" id="2833578"/>
    <lineage>
        <taxon>Bacteria</taxon>
        <taxon>Bacillati</taxon>
        <taxon>Bacillota</taxon>
        <taxon>Bacilli</taxon>
        <taxon>Bacillales</taxon>
        <taxon>Bacillaceae</taxon>
        <taxon>Neobacillus</taxon>
    </lineage>
</organism>